<proteinExistence type="predicted"/>
<reference evidence="2 3" key="1">
    <citation type="submission" date="2024-02" db="EMBL/GenBank/DDBJ databases">
        <title>Chromosome-scale genome assembly of the rough periwinkle Littorina saxatilis.</title>
        <authorList>
            <person name="De Jode A."/>
            <person name="Faria R."/>
            <person name="Formenti G."/>
            <person name="Sims Y."/>
            <person name="Smith T.P."/>
            <person name="Tracey A."/>
            <person name="Wood J.M.D."/>
            <person name="Zagrodzka Z.B."/>
            <person name="Johannesson K."/>
            <person name="Butlin R.K."/>
            <person name="Leder E.H."/>
        </authorList>
    </citation>
    <scope>NUCLEOTIDE SEQUENCE [LARGE SCALE GENOMIC DNA]</scope>
    <source>
        <strain evidence="2">Snail1</strain>
        <tissue evidence="2">Muscle</tissue>
    </source>
</reference>
<dbReference type="Proteomes" id="UP001374579">
    <property type="component" value="Unassembled WGS sequence"/>
</dbReference>
<dbReference type="EMBL" id="JBAMIC010000018">
    <property type="protein sequence ID" value="KAK7095502.1"/>
    <property type="molecule type" value="Genomic_DNA"/>
</dbReference>
<feature type="signal peptide" evidence="1">
    <location>
        <begin position="1"/>
        <end position="21"/>
    </location>
</feature>
<accession>A0AAN9AYM2</accession>
<evidence type="ECO:0000313" key="2">
    <source>
        <dbReference type="EMBL" id="KAK7095502.1"/>
    </source>
</evidence>
<feature type="chain" id="PRO_5042968087" description="Secreted protein" evidence="1">
    <location>
        <begin position="22"/>
        <end position="142"/>
    </location>
</feature>
<evidence type="ECO:0000256" key="1">
    <source>
        <dbReference type="SAM" id="SignalP"/>
    </source>
</evidence>
<sequence length="142" mass="15660">MSTCHMFCVLSILLFTPHVQQSKGLCGVFEDRCTLNKIDGELHATLTFSLNTTHTNDTCSTYSVAAVKATFPYYDIICQIRVQPDTGLCGLTSGCTCNSESREFSVTRKMNAKHTEQWALVGKVGNGQPAKKMVVNINEECK</sequence>
<keyword evidence="3" id="KW-1185">Reference proteome</keyword>
<dbReference type="AlphaFoldDB" id="A0AAN9AYM2"/>
<evidence type="ECO:0000313" key="3">
    <source>
        <dbReference type="Proteomes" id="UP001374579"/>
    </source>
</evidence>
<gene>
    <name evidence="2" type="ORF">V1264_006899</name>
</gene>
<evidence type="ECO:0008006" key="4">
    <source>
        <dbReference type="Google" id="ProtNLM"/>
    </source>
</evidence>
<keyword evidence="1" id="KW-0732">Signal</keyword>
<protein>
    <recommendedName>
        <fullName evidence="4">Secreted protein</fullName>
    </recommendedName>
</protein>
<comment type="caution">
    <text evidence="2">The sequence shown here is derived from an EMBL/GenBank/DDBJ whole genome shotgun (WGS) entry which is preliminary data.</text>
</comment>
<organism evidence="2 3">
    <name type="scientific">Littorina saxatilis</name>
    <dbReference type="NCBI Taxonomy" id="31220"/>
    <lineage>
        <taxon>Eukaryota</taxon>
        <taxon>Metazoa</taxon>
        <taxon>Spiralia</taxon>
        <taxon>Lophotrochozoa</taxon>
        <taxon>Mollusca</taxon>
        <taxon>Gastropoda</taxon>
        <taxon>Caenogastropoda</taxon>
        <taxon>Littorinimorpha</taxon>
        <taxon>Littorinoidea</taxon>
        <taxon>Littorinidae</taxon>
        <taxon>Littorina</taxon>
    </lineage>
</organism>
<name>A0AAN9AYM2_9CAEN</name>